<proteinExistence type="predicted"/>
<accession>A0AAD8NDD8</accession>
<comment type="caution">
    <text evidence="1">The sequence shown here is derived from an EMBL/GenBank/DDBJ whole genome shotgun (WGS) entry which is preliminary data.</text>
</comment>
<dbReference type="Proteomes" id="UP001229421">
    <property type="component" value="Unassembled WGS sequence"/>
</dbReference>
<dbReference type="EMBL" id="JAUHHV010000009">
    <property type="protein sequence ID" value="KAK1411735.1"/>
    <property type="molecule type" value="Genomic_DNA"/>
</dbReference>
<dbReference type="AlphaFoldDB" id="A0AAD8NDD8"/>
<gene>
    <name evidence="1" type="ORF">QVD17_32424</name>
</gene>
<keyword evidence="2" id="KW-1185">Reference proteome</keyword>
<protein>
    <submittedName>
        <fullName evidence="1">Uncharacterized protein</fullName>
    </submittedName>
</protein>
<evidence type="ECO:0000313" key="1">
    <source>
        <dbReference type="EMBL" id="KAK1411735.1"/>
    </source>
</evidence>
<evidence type="ECO:0000313" key="2">
    <source>
        <dbReference type="Proteomes" id="UP001229421"/>
    </source>
</evidence>
<sequence>MCVFGCATGVSMAVCLVRSDVPSLISSSRVTQFLPLQSTEVGSTHVVVNVATKHISNKALSYLKSMANIWTTEATFFNDSIRNVVGISCRDMMLLEGNKKPMLTKTMWSFGYPKQ</sequence>
<organism evidence="1 2">
    <name type="scientific">Tagetes erecta</name>
    <name type="common">African marigold</name>
    <dbReference type="NCBI Taxonomy" id="13708"/>
    <lineage>
        <taxon>Eukaryota</taxon>
        <taxon>Viridiplantae</taxon>
        <taxon>Streptophyta</taxon>
        <taxon>Embryophyta</taxon>
        <taxon>Tracheophyta</taxon>
        <taxon>Spermatophyta</taxon>
        <taxon>Magnoliopsida</taxon>
        <taxon>eudicotyledons</taxon>
        <taxon>Gunneridae</taxon>
        <taxon>Pentapetalae</taxon>
        <taxon>asterids</taxon>
        <taxon>campanulids</taxon>
        <taxon>Asterales</taxon>
        <taxon>Asteraceae</taxon>
        <taxon>Asteroideae</taxon>
        <taxon>Heliantheae alliance</taxon>
        <taxon>Tageteae</taxon>
        <taxon>Tagetes</taxon>
    </lineage>
</organism>
<name>A0AAD8NDD8_TARER</name>
<reference evidence="1" key="1">
    <citation type="journal article" date="2023" name="bioRxiv">
        <title>Improved chromosome-level genome assembly for marigold (Tagetes erecta).</title>
        <authorList>
            <person name="Jiang F."/>
            <person name="Yuan L."/>
            <person name="Wang S."/>
            <person name="Wang H."/>
            <person name="Xu D."/>
            <person name="Wang A."/>
            <person name="Fan W."/>
        </authorList>
    </citation>
    <scope>NUCLEOTIDE SEQUENCE</scope>
    <source>
        <strain evidence="1">WSJ</strain>
        <tissue evidence="1">Leaf</tissue>
    </source>
</reference>